<dbReference type="EMBL" id="LSBJ02000003">
    <property type="protein sequence ID" value="OAQ69209.1"/>
    <property type="molecule type" value="Genomic_DNA"/>
</dbReference>
<reference evidence="2 3" key="1">
    <citation type="journal article" date="2016" name="PLoS Pathog.">
        <title>Biosynthesis of antibiotic leucinostatins in bio-control fungus Purpureocillium lilacinum and their inhibition on phytophthora revealed by genome mining.</title>
        <authorList>
            <person name="Wang G."/>
            <person name="Liu Z."/>
            <person name="Lin R."/>
            <person name="Li E."/>
            <person name="Mao Z."/>
            <person name="Ling J."/>
            <person name="Yang Y."/>
            <person name="Yin W.B."/>
            <person name="Xie B."/>
        </authorList>
    </citation>
    <scope>NUCLEOTIDE SEQUENCE [LARGE SCALE GENOMIC DNA]</scope>
    <source>
        <strain evidence="2">170</strain>
    </source>
</reference>
<keyword evidence="1" id="KW-0812">Transmembrane</keyword>
<dbReference type="OrthoDB" id="3525430at2759"/>
<dbReference type="AlphaFoldDB" id="A0A179FW40"/>
<sequence>MGALFSRPGHDANTLSLGLFEAGNTSSINSPTIAPYLGINTGVYNGINTSSLPPIPLEWIVSPMHGSGACPSDARIATWLAVTEAIITCIALLAAYRPFVHAISRGYVGNRIKDSIWVTWTIPLACQLTADAIIAGAVVGQTPGYTNLNKLHIFTVYMARPRFAFILIACLRCLVAVKRPRKFAKTTIVKYKTDDGVEFPYTDAWITTAVSELFLLIISAIFTGVTWHRLPSQSKPREFISDHVSFISSAPGLMLLVVITFVPIYKRYGEAFPLEGRRYETYRHWGATVSRDGRARVSVKKQKQRIVLTKRLGCALAGGVILGYISLVQWAYWNRFLQMPGVLFCPPKLIQSSAVWIVFSTVGILAGAAS</sequence>
<feature type="transmembrane region" description="Helical" evidence="1">
    <location>
        <begin position="159"/>
        <end position="177"/>
    </location>
</feature>
<evidence type="ECO:0000256" key="1">
    <source>
        <dbReference type="SAM" id="Phobius"/>
    </source>
</evidence>
<accession>A0A179FW40</accession>
<name>A0A179FW40_METCM</name>
<gene>
    <name evidence="2" type="ORF">VFPPC_13811</name>
</gene>
<evidence type="ECO:0000313" key="2">
    <source>
        <dbReference type="EMBL" id="OAQ69209.1"/>
    </source>
</evidence>
<feature type="transmembrane region" description="Helical" evidence="1">
    <location>
        <begin position="245"/>
        <end position="265"/>
    </location>
</feature>
<dbReference type="Proteomes" id="UP000078397">
    <property type="component" value="Unassembled WGS sequence"/>
</dbReference>
<comment type="caution">
    <text evidence="2">The sequence shown here is derived from an EMBL/GenBank/DDBJ whole genome shotgun (WGS) entry which is preliminary data.</text>
</comment>
<organism evidence="2 3">
    <name type="scientific">Pochonia chlamydosporia 170</name>
    <dbReference type="NCBI Taxonomy" id="1380566"/>
    <lineage>
        <taxon>Eukaryota</taxon>
        <taxon>Fungi</taxon>
        <taxon>Dikarya</taxon>
        <taxon>Ascomycota</taxon>
        <taxon>Pezizomycotina</taxon>
        <taxon>Sordariomycetes</taxon>
        <taxon>Hypocreomycetidae</taxon>
        <taxon>Hypocreales</taxon>
        <taxon>Clavicipitaceae</taxon>
        <taxon>Pochonia</taxon>
    </lineage>
</organism>
<keyword evidence="1" id="KW-1133">Transmembrane helix</keyword>
<dbReference type="RefSeq" id="XP_018146059.1">
    <property type="nucleotide sequence ID" value="XM_018291583.1"/>
</dbReference>
<feature type="transmembrane region" description="Helical" evidence="1">
    <location>
        <begin position="204"/>
        <end position="225"/>
    </location>
</feature>
<dbReference type="GeneID" id="28855577"/>
<feature type="transmembrane region" description="Helical" evidence="1">
    <location>
        <begin position="312"/>
        <end position="333"/>
    </location>
</feature>
<evidence type="ECO:0000313" key="3">
    <source>
        <dbReference type="Proteomes" id="UP000078397"/>
    </source>
</evidence>
<feature type="transmembrane region" description="Helical" evidence="1">
    <location>
        <begin position="117"/>
        <end position="139"/>
    </location>
</feature>
<protein>
    <submittedName>
        <fullName evidence="2">Uncharacterized protein</fullName>
    </submittedName>
</protein>
<proteinExistence type="predicted"/>
<feature type="transmembrane region" description="Helical" evidence="1">
    <location>
        <begin position="353"/>
        <end position="369"/>
    </location>
</feature>
<keyword evidence="1" id="KW-0472">Membrane</keyword>
<dbReference type="KEGG" id="pchm:VFPPC_13811"/>
<feature type="transmembrane region" description="Helical" evidence="1">
    <location>
        <begin position="76"/>
        <end position="96"/>
    </location>
</feature>
<keyword evidence="3" id="KW-1185">Reference proteome</keyword>